<reference evidence="4 5" key="1">
    <citation type="submission" date="2018-05" db="EMBL/GenBank/DDBJ databases">
        <title>Draft genome sequence of Scytalidium lignicola DSM 105466, a ubiquitous saprotrophic fungus.</title>
        <authorList>
            <person name="Buettner E."/>
            <person name="Gebauer A.M."/>
            <person name="Hofrichter M."/>
            <person name="Liers C."/>
            <person name="Kellner H."/>
        </authorList>
    </citation>
    <scope>NUCLEOTIDE SEQUENCE [LARGE SCALE GENOMIC DNA]</scope>
    <source>
        <strain evidence="4 5">DSM 105466</strain>
    </source>
</reference>
<organism evidence="4 5">
    <name type="scientific">Scytalidium lignicola</name>
    <name type="common">Hyphomycete</name>
    <dbReference type="NCBI Taxonomy" id="5539"/>
    <lineage>
        <taxon>Eukaryota</taxon>
        <taxon>Fungi</taxon>
        <taxon>Dikarya</taxon>
        <taxon>Ascomycota</taxon>
        <taxon>Pezizomycotina</taxon>
        <taxon>Leotiomycetes</taxon>
        <taxon>Leotiomycetes incertae sedis</taxon>
        <taxon>Scytalidium</taxon>
    </lineage>
</organism>
<dbReference type="InterPro" id="IPR050425">
    <property type="entry name" value="NAD(P)_dehydrat-like"/>
</dbReference>
<evidence type="ECO:0000313" key="5">
    <source>
        <dbReference type="Proteomes" id="UP000258309"/>
    </source>
</evidence>
<dbReference type="InterPro" id="IPR001509">
    <property type="entry name" value="Epimerase_deHydtase"/>
</dbReference>
<dbReference type="AlphaFoldDB" id="A0A3E2HMT3"/>
<dbReference type="STRING" id="5539.A0A3E2HMT3"/>
<name>A0A3E2HMT3_SCYLI</name>
<dbReference type="PANTHER" id="PTHR10366">
    <property type="entry name" value="NAD DEPENDENT EPIMERASE/DEHYDRATASE"/>
    <property type="match status" value="1"/>
</dbReference>
<proteinExistence type="inferred from homology"/>
<feature type="non-terminal residue" evidence="4">
    <location>
        <position position="307"/>
    </location>
</feature>
<evidence type="ECO:0000256" key="2">
    <source>
        <dbReference type="ARBA" id="ARBA00023445"/>
    </source>
</evidence>
<keyword evidence="5" id="KW-1185">Reference proteome</keyword>
<protein>
    <recommendedName>
        <fullName evidence="3">NAD-dependent epimerase/dehydratase domain-containing protein</fullName>
    </recommendedName>
</protein>
<feature type="domain" description="NAD-dependent epimerase/dehydratase" evidence="3">
    <location>
        <begin position="6"/>
        <end position="221"/>
    </location>
</feature>
<keyword evidence="1" id="KW-0560">Oxidoreductase</keyword>
<evidence type="ECO:0000256" key="1">
    <source>
        <dbReference type="ARBA" id="ARBA00023002"/>
    </source>
</evidence>
<dbReference type="Pfam" id="PF01370">
    <property type="entry name" value="Epimerase"/>
    <property type="match status" value="1"/>
</dbReference>
<comment type="caution">
    <text evidence="4">The sequence shown here is derived from an EMBL/GenBank/DDBJ whole genome shotgun (WGS) entry which is preliminary data.</text>
</comment>
<dbReference type="Proteomes" id="UP000258309">
    <property type="component" value="Unassembled WGS sequence"/>
</dbReference>
<dbReference type="PANTHER" id="PTHR10366:SF564">
    <property type="entry name" value="STEROL-4-ALPHA-CARBOXYLATE 3-DEHYDROGENASE, DECARBOXYLATING"/>
    <property type="match status" value="1"/>
</dbReference>
<dbReference type="Gene3D" id="3.40.50.720">
    <property type="entry name" value="NAD(P)-binding Rossmann-like Domain"/>
    <property type="match status" value="1"/>
</dbReference>
<dbReference type="EMBL" id="NCSJ02000017">
    <property type="protein sequence ID" value="RFU34690.1"/>
    <property type="molecule type" value="Genomic_DNA"/>
</dbReference>
<accession>A0A3E2HMT3</accession>
<dbReference type="SUPFAM" id="SSF51735">
    <property type="entry name" value="NAD(P)-binding Rossmann-fold domains"/>
    <property type="match status" value="1"/>
</dbReference>
<evidence type="ECO:0000259" key="3">
    <source>
        <dbReference type="Pfam" id="PF01370"/>
    </source>
</evidence>
<comment type="similarity">
    <text evidence="2">Belongs to the NAD(P)-dependent epimerase/dehydratase family. Dihydroflavonol-4-reductase subfamily.</text>
</comment>
<dbReference type="GO" id="GO:0016616">
    <property type="term" value="F:oxidoreductase activity, acting on the CH-OH group of donors, NAD or NADP as acceptor"/>
    <property type="evidence" value="ECO:0007669"/>
    <property type="project" value="TreeGrafter"/>
</dbReference>
<sequence>MAGELVLITGISGHVGFQTLSVALATGYRVRGIDNLLKVGAFDTVVKDVTYIVHIASPLARMAEDPDKEIIESAVNGTLNILSGAQKSITVKRIVLTFSVAILIANRQRFNQVLTERDVVPRPSPPYGKFPESYLNGKTLAYYATSDWVETNKPTFDIIHILPSFIIGPNELNTTVKEMVSGSNSLILRPLLGFRNTENPIPYTTVHIEDAVTAHIKALDPTVKGGQSFLLSAPLQKGKWDDMFEIVQKSFPLIKRKCILPLNGTQATLNILLDSSKAEKELGITFKLYERQLKDLVGQYLDLAASR</sequence>
<gene>
    <name evidence="4" type="ORF">B7463_g1642</name>
</gene>
<feature type="non-terminal residue" evidence="4">
    <location>
        <position position="1"/>
    </location>
</feature>
<dbReference type="InterPro" id="IPR036291">
    <property type="entry name" value="NAD(P)-bd_dom_sf"/>
</dbReference>
<evidence type="ECO:0000313" key="4">
    <source>
        <dbReference type="EMBL" id="RFU34690.1"/>
    </source>
</evidence>
<dbReference type="OMA" id="EGRHICC"/>
<dbReference type="OrthoDB" id="2735536at2759"/>